<dbReference type="PANTHER" id="PTHR48082">
    <property type="entry name" value="ATP SYNTHASE SUBUNIT ALPHA, MITOCHONDRIAL"/>
    <property type="match status" value="1"/>
</dbReference>
<dbReference type="EMBL" id="CP148066">
    <property type="protein sequence ID" value="WXL28289.1"/>
    <property type="molecule type" value="Genomic_DNA"/>
</dbReference>
<dbReference type="NCBIfam" id="NF005523">
    <property type="entry name" value="PRK07165.1"/>
    <property type="match status" value="1"/>
</dbReference>
<proteinExistence type="predicted"/>
<organism evidence="4 5">
    <name type="scientific">[Mycoplasma] gypis</name>
    <dbReference type="NCBI Taxonomy" id="92404"/>
    <lineage>
        <taxon>Bacteria</taxon>
        <taxon>Bacillati</taxon>
        <taxon>Mycoplasmatota</taxon>
        <taxon>Mycoplasmoidales</taxon>
        <taxon>Metamycoplasmataceae</taxon>
        <taxon>Metamycoplasma</taxon>
    </lineage>
</organism>
<protein>
    <submittedName>
        <fullName evidence="4">ATP F0F1 synthase subunit alpha</fullName>
    </submittedName>
</protein>
<dbReference type="InterPro" id="IPR027417">
    <property type="entry name" value="P-loop_NTPase"/>
</dbReference>
<feature type="domain" description="ATPase F1/V1/A1 complex alpha/beta subunit nucleotide-binding" evidence="3">
    <location>
        <begin position="134"/>
        <end position="344"/>
    </location>
</feature>
<dbReference type="InterPro" id="IPR005294">
    <property type="entry name" value="ATP_synth_F1_asu"/>
</dbReference>
<evidence type="ECO:0000256" key="1">
    <source>
        <dbReference type="ARBA" id="ARBA00022448"/>
    </source>
</evidence>
<evidence type="ECO:0000256" key="2">
    <source>
        <dbReference type="ARBA" id="ARBA00022967"/>
    </source>
</evidence>
<keyword evidence="2" id="KW-1278">Translocase</keyword>
<dbReference type="NCBIfam" id="NF045936">
    <property type="entry name" value="MSC_0619_alpha"/>
    <property type="match status" value="1"/>
</dbReference>
<name>A0ABZ2RML1_9BACT</name>
<evidence type="ECO:0000313" key="4">
    <source>
        <dbReference type="EMBL" id="WXL28289.1"/>
    </source>
</evidence>
<dbReference type="Proteomes" id="UP001460679">
    <property type="component" value="Chromosome"/>
</dbReference>
<evidence type="ECO:0000259" key="3">
    <source>
        <dbReference type="Pfam" id="PF00006"/>
    </source>
</evidence>
<accession>A0ABZ2RML1</accession>
<dbReference type="PROSITE" id="PS00152">
    <property type="entry name" value="ATPASE_ALPHA_BETA"/>
    <property type="match status" value="1"/>
</dbReference>
<dbReference type="InterPro" id="IPR020003">
    <property type="entry name" value="ATPase_a/bsu_AS"/>
</dbReference>
<sequence length="512" mass="57698">MANNKIVVSSILDYVVEITGEYDYKQNETFTIKNKPEIKLFLISATSDKAYCLTNAQDGQINVDDVVEVRQESLEVKTSKDMFGKITDIWGKAIFSKEKNLKLESQFYDSVSKPFNKPNLLLDYEPINEQLITGYVSVDLLIPVGRGQRQLIIGDRKTGKSFIALNTIINQKNQNVKCIYVAIGQTQGNVANVYETLKQNDALDYTIIINSSANNPFDQYLAPYIAMAHAENISKTEDVLIVFDDLTTHANIFREIALLTNKPVGKEAFPGDMFFAHSRLLERSGKFKGRKSITALPIVQTVDNDITSLIASNIISITDGQLVTSSDIFASGKLPAINIDLSVSRIGGSAQTKHIAKVSSEIGKIYKAYRRQIKLASLKYDLNDQMSTLIQNGTLIDDMFNQRGVSVYNQKSIYLISKLIAWNILKGVKNIPEAMKFIDILINNDEIAKKSFESLINNTATDSNIIRNYFAFMLNQYSEFNNLDWRINVEKEFVKPEQSIMQKYTKLTKGEK</sequence>
<gene>
    <name evidence="4" type="ORF">WG616_02895</name>
</gene>
<dbReference type="PANTHER" id="PTHR48082:SF2">
    <property type="entry name" value="ATP SYNTHASE SUBUNIT ALPHA, MITOCHONDRIAL"/>
    <property type="match status" value="1"/>
</dbReference>
<dbReference type="Gene3D" id="3.40.50.12240">
    <property type="match status" value="1"/>
</dbReference>
<evidence type="ECO:0000313" key="5">
    <source>
        <dbReference type="Proteomes" id="UP001460679"/>
    </source>
</evidence>
<dbReference type="SUPFAM" id="SSF52540">
    <property type="entry name" value="P-loop containing nucleoside triphosphate hydrolases"/>
    <property type="match status" value="1"/>
</dbReference>
<dbReference type="RefSeq" id="WP_205498127.1">
    <property type="nucleotide sequence ID" value="NZ_CP148066.1"/>
</dbReference>
<reference evidence="4" key="1">
    <citation type="submission" date="2024-03" db="EMBL/GenBank/DDBJ databases">
        <title>Complete genome sequence of Mycoplasma gypis type strain B1/T1.</title>
        <authorList>
            <person name="Spergser J."/>
        </authorList>
    </citation>
    <scope>NUCLEOTIDE SEQUENCE [LARGE SCALE GENOMIC DNA]</scope>
    <source>
        <strain evidence="4">B1/T1</strain>
    </source>
</reference>
<keyword evidence="1" id="KW-0813">Transport</keyword>
<dbReference type="InterPro" id="IPR000194">
    <property type="entry name" value="ATPase_F1/V1/A1_a/bsu_nucl-bd"/>
</dbReference>
<keyword evidence="5" id="KW-1185">Reference proteome</keyword>
<dbReference type="Pfam" id="PF00006">
    <property type="entry name" value="ATP-synt_ab"/>
    <property type="match status" value="1"/>
</dbReference>